<evidence type="ECO:0000313" key="7">
    <source>
        <dbReference type="EMBL" id="TFK22779.1"/>
    </source>
</evidence>
<dbReference type="GO" id="GO:0016787">
    <property type="term" value="F:hydrolase activity"/>
    <property type="evidence" value="ECO:0007669"/>
    <property type="project" value="UniProtKB-KW"/>
</dbReference>
<reference evidence="7 8" key="1">
    <citation type="journal article" date="2019" name="Nat. Ecol. Evol.">
        <title>Megaphylogeny resolves global patterns of mushroom evolution.</title>
        <authorList>
            <person name="Varga T."/>
            <person name="Krizsan K."/>
            <person name="Foldi C."/>
            <person name="Dima B."/>
            <person name="Sanchez-Garcia M."/>
            <person name="Sanchez-Ramirez S."/>
            <person name="Szollosi G.J."/>
            <person name="Szarkandi J.G."/>
            <person name="Papp V."/>
            <person name="Albert L."/>
            <person name="Andreopoulos W."/>
            <person name="Angelini C."/>
            <person name="Antonin V."/>
            <person name="Barry K.W."/>
            <person name="Bougher N.L."/>
            <person name="Buchanan P."/>
            <person name="Buyck B."/>
            <person name="Bense V."/>
            <person name="Catcheside P."/>
            <person name="Chovatia M."/>
            <person name="Cooper J."/>
            <person name="Damon W."/>
            <person name="Desjardin D."/>
            <person name="Finy P."/>
            <person name="Geml J."/>
            <person name="Haridas S."/>
            <person name="Hughes K."/>
            <person name="Justo A."/>
            <person name="Karasinski D."/>
            <person name="Kautmanova I."/>
            <person name="Kiss B."/>
            <person name="Kocsube S."/>
            <person name="Kotiranta H."/>
            <person name="LaButti K.M."/>
            <person name="Lechner B.E."/>
            <person name="Liimatainen K."/>
            <person name="Lipzen A."/>
            <person name="Lukacs Z."/>
            <person name="Mihaltcheva S."/>
            <person name="Morgado L.N."/>
            <person name="Niskanen T."/>
            <person name="Noordeloos M.E."/>
            <person name="Ohm R.A."/>
            <person name="Ortiz-Santana B."/>
            <person name="Ovrebo C."/>
            <person name="Racz N."/>
            <person name="Riley R."/>
            <person name="Savchenko A."/>
            <person name="Shiryaev A."/>
            <person name="Soop K."/>
            <person name="Spirin V."/>
            <person name="Szebenyi C."/>
            <person name="Tomsovsky M."/>
            <person name="Tulloss R.E."/>
            <person name="Uehling J."/>
            <person name="Grigoriev I.V."/>
            <person name="Vagvolgyi C."/>
            <person name="Papp T."/>
            <person name="Martin F.M."/>
            <person name="Miettinen O."/>
            <person name="Hibbett D.S."/>
            <person name="Nagy L.G."/>
        </authorList>
    </citation>
    <scope>NUCLEOTIDE SEQUENCE [LARGE SCALE GENOMIC DNA]</scope>
    <source>
        <strain evidence="7 8">CBS 121175</strain>
    </source>
</reference>
<evidence type="ECO:0000256" key="4">
    <source>
        <dbReference type="PIRSR" id="PIRSR601310-3"/>
    </source>
</evidence>
<evidence type="ECO:0000259" key="6">
    <source>
        <dbReference type="PROSITE" id="PS51084"/>
    </source>
</evidence>
<evidence type="ECO:0000256" key="3">
    <source>
        <dbReference type="PIRSR" id="PIRSR601310-1"/>
    </source>
</evidence>
<dbReference type="GO" id="GO:0000166">
    <property type="term" value="F:nucleotide binding"/>
    <property type="evidence" value="ECO:0007669"/>
    <property type="project" value="UniProtKB-KW"/>
</dbReference>
<feature type="short sequence motif" description="Histidine triad motif" evidence="4 5">
    <location>
        <begin position="97"/>
        <end position="101"/>
    </location>
</feature>
<gene>
    <name evidence="7" type="ORF">FA15DRAFT_671222</name>
</gene>
<dbReference type="Gene3D" id="3.30.428.10">
    <property type="entry name" value="HIT-like"/>
    <property type="match status" value="1"/>
</dbReference>
<dbReference type="Proteomes" id="UP000307440">
    <property type="component" value="Unassembled WGS sequence"/>
</dbReference>
<feature type="active site" description="Tele-AMP-histidine intermediate" evidence="3">
    <location>
        <position position="99"/>
    </location>
</feature>
<dbReference type="SUPFAM" id="SSF54197">
    <property type="entry name" value="HIT-like"/>
    <property type="match status" value="1"/>
</dbReference>
<evidence type="ECO:0000313" key="8">
    <source>
        <dbReference type="Proteomes" id="UP000307440"/>
    </source>
</evidence>
<dbReference type="Pfam" id="PF11969">
    <property type="entry name" value="DcpS_C"/>
    <property type="match status" value="1"/>
</dbReference>
<proteinExistence type="predicted"/>
<keyword evidence="1" id="KW-0547">Nucleotide-binding</keyword>
<dbReference type="AlphaFoldDB" id="A0A5C3KQF7"/>
<evidence type="ECO:0000256" key="2">
    <source>
        <dbReference type="ARBA" id="ARBA00022801"/>
    </source>
</evidence>
<dbReference type="EMBL" id="ML210233">
    <property type="protein sequence ID" value="TFK22779.1"/>
    <property type="molecule type" value="Genomic_DNA"/>
</dbReference>
<dbReference type="InterPro" id="IPR036265">
    <property type="entry name" value="HIT-like_sf"/>
</dbReference>
<organism evidence="7 8">
    <name type="scientific">Coprinopsis marcescibilis</name>
    <name type="common">Agaric fungus</name>
    <name type="synonym">Psathyrella marcescibilis</name>
    <dbReference type="NCBI Taxonomy" id="230819"/>
    <lineage>
        <taxon>Eukaryota</taxon>
        <taxon>Fungi</taxon>
        <taxon>Dikarya</taxon>
        <taxon>Basidiomycota</taxon>
        <taxon>Agaricomycotina</taxon>
        <taxon>Agaricomycetes</taxon>
        <taxon>Agaricomycetidae</taxon>
        <taxon>Agaricales</taxon>
        <taxon>Agaricineae</taxon>
        <taxon>Psathyrellaceae</taxon>
        <taxon>Coprinopsis</taxon>
    </lineage>
</organism>
<dbReference type="InterPro" id="IPR001310">
    <property type="entry name" value="Histidine_triad_HIT"/>
</dbReference>
<name>A0A5C3KQF7_COPMA</name>
<dbReference type="OrthoDB" id="1915375at2759"/>
<dbReference type="PANTHER" id="PTHR12486:SF5">
    <property type="entry name" value="ADENOSINE 5'-MONOPHOSPHORAMIDASE HINT3"/>
    <property type="match status" value="1"/>
</dbReference>
<evidence type="ECO:0000256" key="1">
    <source>
        <dbReference type="ARBA" id="ARBA00022741"/>
    </source>
</evidence>
<accession>A0A5C3KQF7</accession>
<sequence length="151" mass="17454">MTCIFCGILDRPERFKIIWQSEELVAFEDYRPAAKHHILICPKRHVESVRTMSREDVPLLKAMEKAGIDLFDRFNVPEKDRRMGFHIPPFNSVNHLHLHLHALPYKSTLHAMKYPGSPTFGSYNKGLTWFVEIRQAISILDSGRKVGVLPC</sequence>
<protein>
    <submittedName>
        <fullName evidence="7">HIT-like protein</fullName>
    </submittedName>
</protein>
<dbReference type="PANTHER" id="PTHR12486">
    <property type="entry name" value="APRATAXIN-RELATED"/>
    <property type="match status" value="1"/>
</dbReference>
<keyword evidence="8" id="KW-1185">Reference proteome</keyword>
<evidence type="ECO:0000256" key="5">
    <source>
        <dbReference type="PROSITE-ProRule" id="PRU00464"/>
    </source>
</evidence>
<keyword evidence="2" id="KW-0378">Hydrolase</keyword>
<dbReference type="InterPro" id="IPR011146">
    <property type="entry name" value="HIT-like"/>
</dbReference>
<dbReference type="PROSITE" id="PS51084">
    <property type="entry name" value="HIT_2"/>
    <property type="match status" value="1"/>
</dbReference>
<dbReference type="PRINTS" id="PR00332">
    <property type="entry name" value="HISTRIAD"/>
</dbReference>
<feature type="domain" description="HIT" evidence="6">
    <location>
        <begin position="4"/>
        <end position="114"/>
    </location>
</feature>